<evidence type="ECO:0000313" key="1">
    <source>
        <dbReference type="EMBL" id="PSK97557.1"/>
    </source>
</evidence>
<dbReference type="Gene3D" id="3.10.20.30">
    <property type="match status" value="1"/>
</dbReference>
<dbReference type="Proteomes" id="UP000243528">
    <property type="component" value="Unassembled WGS sequence"/>
</dbReference>
<reference evidence="1 2" key="1">
    <citation type="submission" date="2018-03" db="EMBL/GenBank/DDBJ databases">
        <title>Genomic Encyclopedia of Archaeal and Bacterial Type Strains, Phase II (KMG-II): from individual species to whole genera.</title>
        <authorList>
            <person name="Goeker M."/>
        </authorList>
    </citation>
    <scope>NUCLEOTIDE SEQUENCE [LARGE SCALE GENOMIC DNA]</scope>
    <source>
        <strain evidence="1 2">DSM 45211</strain>
    </source>
</reference>
<dbReference type="SUPFAM" id="SSF54285">
    <property type="entry name" value="MoaD/ThiS"/>
    <property type="match status" value="1"/>
</dbReference>
<evidence type="ECO:0000313" key="2">
    <source>
        <dbReference type="Proteomes" id="UP000243528"/>
    </source>
</evidence>
<dbReference type="OrthoDB" id="4331766at2"/>
<dbReference type="Pfam" id="PF02597">
    <property type="entry name" value="ThiS"/>
    <property type="match status" value="1"/>
</dbReference>
<keyword evidence="2" id="KW-1185">Reference proteome</keyword>
<gene>
    <name evidence="1" type="ORF">CLV30_12249</name>
</gene>
<dbReference type="InterPro" id="IPR016155">
    <property type="entry name" value="Mopterin_synth/thiamin_S_b"/>
</dbReference>
<dbReference type="InterPro" id="IPR003749">
    <property type="entry name" value="ThiS/MoaD-like"/>
</dbReference>
<organism evidence="1 2">
    <name type="scientific">Haloactinopolyspora alba</name>
    <dbReference type="NCBI Taxonomy" id="648780"/>
    <lineage>
        <taxon>Bacteria</taxon>
        <taxon>Bacillati</taxon>
        <taxon>Actinomycetota</taxon>
        <taxon>Actinomycetes</taxon>
        <taxon>Jiangellales</taxon>
        <taxon>Jiangellaceae</taxon>
        <taxon>Haloactinopolyspora</taxon>
    </lineage>
</organism>
<protein>
    <submittedName>
        <fullName evidence="1">Molybdopterin converting factor small subunit</fullName>
    </submittedName>
</protein>
<accession>A0A2P8DK11</accession>
<dbReference type="InterPro" id="IPR012675">
    <property type="entry name" value="Beta-grasp_dom_sf"/>
</dbReference>
<dbReference type="RefSeq" id="WP_106539382.1">
    <property type="nucleotide sequence ID" value="NZ_ML142904.1"/>
</dbReference>
<name>A0A2P8DK11_9ACTN</name>
<proteinExistence type="predicted"/>
<comment type="caution">
    <text evidence="1">The sequence shown here is derived from an EMBL/GenBank/DDBJ whole genome shotgun (WGS) entry which is preliminary data.</text>
</comment>
<dbReference type="AlphaFoldDB" id="A0A2P8DK11"/>
<dbReference type="EMBL" id="PYGE01000022">
    <property type="protein sequence ID" value="PSK97557.1"/>
    <property type="molecule type" value="Genomic_DNA"/>
</dbReference>
<sequence>MARVTMRYWAAMRAAAGVNEQLVDADTLDTALRAVRAGHEDDSRFARVLGICAVVVDGTPAGARPYRDIVLHEGSVVELLPPFAGG</sequence>